<protein>
    <submittedName>
        <fullName evidence="1">Uncharacterized protein</fullName>
    </submittedName>
</protein>
<name>A0A0A9DH38_ARUDO</name>
<accession>A0A0A9DH38</accession>
<reference evidence="1" key="2">
    <citation type="journal article" date="2015" name="Data Brief">
        <title>Shoot transcriptome of the giant reed, Arundo donax.</title>
        <authorList>
            <person name="Barrero R.A."/>
            <person name="Guerrero F.D."/>
            <person name="Moolhuijzen P."/>
            <person name="Goolsby J.A."/>
            <person name="Tidwell J."/>
            <person name="Bellgard S.E."/>
            <person name="Bellgard M.I."/>
        </authorList>
    </citation>
    <scope>NUCLEOTIDE SEQUENCE</scope>
    <source>
        <tissue evidence="1">Shoot tissue taken approximately 20 cm above the soil surface</tissue>
    </source>
</reference>
<dbReference type="EMBL" id="GBRH01214813">
    <property type="protein sequence ID" value="JAD83082.1"/>
    <property type="molecule type" value="Transcribed_RNA"/>
</dbReference>
<sequence length="41" mass="4803">MISNTCNYFEPNKSFHLTISPCGLHVHKHYRAEQPSKKKMV</sequence>
<proteinExistence type="predicted"/>
<organism evidence="1">
    <name type="scientific">Arundo donax</name>
    <name type="common">Giant reed</name>
    <name type="synonym">Donax arundinaceus</name>
    <dbReference type="NCBI Taxonomy" id="35708"/>
    <lineage>
        <taxon>Eukaryota</taxon>
        <taxon>Viridiplantae</taxon>
        <taxon>Streptophyta</taxon>
        <taxon>Embryophyta</taxon>
        <taxon>Tracheophyta</taxon>
        <taxon>Spermatophyta</taxon>
        <taxon>Magnoliopsida</taxon>
        <taxon>Liliopsida</taxon>
        <taxon>Poales</taxon>
        <taxon>Poaceae</taxon>
        <taxon>PACMAD clade</taxon>
        <taxon>Arundinoideae</taxon>
        <taxon>Arundineae</taxon>
        <taxon>Arundo</taxon>
    </lineage>
</organism>
<dbReference type="AlphaFoldDB" id="A0A0A9DH38"/>
<reference evidence="1" key="1">
    <citation type="submission" date="2014-09" db="EMBL/GenBank/DDBJ databases">
        <authorList>
            <person name="Magalhaes I.L.F."/>
            <person name="Oliveira U."/>
            <person name="Santos F.R."/>
            <person name="Vidigal T.H.D.A."/>
            <person name="Brescovit A.D."/>
            <person name="Santos A.J."/>
        </authorList>
    </citation>
    <scope>NUCLEOTIDE SEQUENCE</scope>
    <source>
        <tissue evidence="1">Shoot tissue taken approximately 20 cm above the soil surface</tissue>
    </source>
</reference>
<evidence type="ECO:0000313" key="1">
    <source>
        <dbReference type="EMBL" id="JAD83082.1"/>
    </source>
</evidence>